<evidence type="ECO:0000313" key="3">
    <source>
        <dbReference type="EMBL" id="QDL52862.1"/>
    </source>
</evidence>
<evidence type="ECO:0000256" key="1">
    <source>
        <dbReference type="SAM" id="SignalP"/>
    </source>
</evidence>
<dbReference type="InterPro" id="IPR000866">
    <property type="entry name" value="AhpC/TSA"/>
</dbReference>
<dbReference type="InterPro" id="IPR013766">
    <property type="entry name" value="Thioredoxin_domain"/>
</dbReference>
<keyword evidence="1" id="KW-0732">Signal</keyword>
<keyword evidence="4" id="KW-1185">Reference proteome</keyword>
<dbReference type="Gene3D" id="3.40.30.10">
    <property type="entry name" value="Glutaredoxin"/>
    <property type="match status" value="1"/>
</dbReference>
<dbReference type="SUPFAM" id="SSF52833">
    <property type="entry name" value="Thioredoxin-like"/>
    <property type="match status" value="1"/>
</dbReference>
<dbReference type="GO" id="GO:0016209">
    <property type="term" value="F:antioxidant activity"/>
    <property type="evidence" value="ECO:0007669"/>
    <property type="project" value="InterPro"/>
</dbReference>
<reference evidence="4" key="1">
    <citation type="submission" date="2019-02" db="EMBL/GenBank/DDBJ databases">
        <title>Complete genome sequence of Rhodoferax sp. Gr-4.</title>
        <authorList>
            <person name="Jin L."/>
        </authorList>
    </citation>
    <scope>NUCLEOTIDE SEQUENCE [LARGE SCALE GENOMIC DNA]</scope>
    <source>
        <strain evidence="4">Gr-4</strain>
    </source>
</reference>
<evidence type="ECO:0000259" key="2">
    <source>
        <dbReference type="PROSITE" id="PS51352"/>
    </source>
</evidence>
<organism evidence="3 4">
    <name type="scientific">Rhodoferax aquaticus</name>
    <dbReference type="NCBI Taxonomy" id="2527691"/>
    <lineage>
        <taxon>Bacteria</taxon>
        <taxon>Pseudomonadati</taxon>
        <taxon>Pseudomonadota</taxon>
        <taxon>Betaproteobacteria</taxon>
        <taxon>Burkholderiales</taxon>
        <taxon>Comamonadaceae</taxon>
        <taxon>Rhodoferax</taxon>
    </lineage>
</organism>
<proteinExistence type="predicted"/>
<dbReference type="InterPro" id="IPR036249">
    <property type="entry name" value="Thioredoxin-like_sf"/>
</dbReference>
<dbReference type="KEGG" id="rhg:EXZ61_00990"/>
<dbReference type="EMBL" id="CP036282">
    <property type="protein sequence ID" value="QDL52862.1"/>
    <property type="molecule type" value="Genomic_DNA"/>
</dbReference>
<dbReference type="RefSeq" id="WP_142808314.1">
    <property type="nucleotide sequence ID" value="NZ_CP036282.1"/>
</dbReference>
<dbReference type="CDD" id="cd02966">
    <property type="entry name" value="TlpA_like_family"/>
    <property type="match status" value="1"/>
</dbReference>
<dbReference type="GO" id="GO:0016491">
    <property type="term" value="F:oxidoreductase activity"/>
    <property type="evidence" value="ECO:0007669"/>
    <property type="project" value="InterPro"/>
</dbReference>
<accession>A0A515EJM7</accession>
<name>A0A515EJM7_9BURK</name>
<feature type="domain" description="Thioredoxin" evidence="2">
    <location>
        <begin position="26"/>
        <end position="162"/>
    </location>
</feature>
<dbReference type="AlphaFoldDB" id="A0A515EJM7"/>
<feature type="signal peptide" evidence="1">
    <location>
        <begin position="1"/>
        <end position="24"/>
    </location>
</feature>
<evidence type="ECO:0000313" key="4">
    <source>
        <dbReference type="Proteomes" id="UP000317365"/>
    </source>
</evidence>
<dbReference type="PROSITE" id="PS51352">
    <property type="entry name" value="THIOREDOXIN_2"/>
    <property type="match status" value="1"/>
</dbReference>
<gene>
    <name evidence="3" type="ORF">EXZ61_00990</name>
</gene>
<dbReference type="Proteomes" id="UP000317365">
    <property type="component" value="Chromosome"/>
</dbReference>
<protein>
    <submittedName>
        <fullName evidence="3">TlpA family protein disulfide reductase</fullName>
    </submittedName>
</protein>
<feature type="chain" id="PRO_5021849389" evidence="1">
    <location>
        <begin position="25"/>
        <end position="162"/>
    </location>
</feature>
<dbReference type="Pfam" id="PF00578">
    <property type="entry name" value="AhpC-TSA"/>
    <property type="match status" value="1"/>
</dbReference>
<reference evidence="4" key="2">
    <citation type="journal article" date="2020" name="Int. J. Syst. Evol. Microbiol.">
        <title>Genomic insights into a novel species Rhodoferax aquaticus sp. nov., isolated from freshwater.</title>
        <authorList>
            <person name="Li T."/>
            <person name="Zhuo Y."/>
            <person name="Jin C.Z."/>
            <person name="Wu X."/>
            <person name="Ko S.R."/>
            <person name="Jin F.J."/>
            <person name="Ahn C.Y."/>
            <person name="Oh H.M."/>
            <person name="Lee H.G."/>
            <person name="Jin L."/>
        </authorList>
    </citation>
    <scope>NUCLEOTIDE SEQUENCE [LARGE SCALE GENOMIC DNA]</scope>
    <source>
        <strain evidence="4">Gr-4</strain>
    </source>
</reference>
<sequence length="162" mass="17680">MKRLTLLHSALALTLALSGAWVGAQGRPATAAPSTLNATTTEGNVFDTSRLKGKVVLIFYWSTQCAVCRSHLPELRANMAGWKGKPFELVTVNMDANPEEWRSYESIAAKTQSVRPIALWSGEKLNFKLPVTVVIDSAGKEAMRLEGRIAPDAWNMVADLLP</sequence>